<dbReference type="InterPro" id="IPR027417">
    <property type="entry name" value="P-loop_NTPase"/>
</dbReference>
<dbReference type="EMBL" id="JACJIS010000001">
    <property type="protein sequence ID" value="MBA9073498.1"/>
    <property type="molecule type" value="Genomic_DNA"/>
</dbReference>
<proteinExistence type="inferred from homology"/>
<evidence type="ECO:0000313" key="7">
    <source>
        <dbReference type="Proteomes" id="UP000555003"/>
    </source>
</evidence>
<evidence type="ECO:0000313" key="6">
    <source>
        <dbReference type="EMBL" id="MBA9073498.1"/>
    </source>
</evidence>
<evidence type="ECO:0000256" key="3">
    <source>
        <dbReference type="ARBA" id="ARBA00022801"/>
    </source>
</evidence>
<dbReference type="Pfam" id="PF00383">
    <property type="entry name" value="dCMP_cyt_deam_1"/>
    <property type="match status" value="1"/>
</dbReference>
<dbReference type="InterPro" id="IPR015517">
    <property type="entry name" value="dCMP_deaminase-rel"/>
</dbReference>
<evidence type="ECO:0000259" key="5">
    <source>
        <dbReference type="PROSITE" id="PS51747"/>
    </source>
</evidence>
<dbReference type="PANTHER" id="PTHR11086:SF18">
    <property type="entry name" value="DEOXYCYTIDYLATE DEAMINASE"/>
    <property type="match status" value="1"/>
</dbReference>
<comment type="similarity">
    <text evidence="1">Belongs to the cytidine and deoxycytidylate deaminase family.</text>
</comment>
<reference evidence="6 7" key="1">
    <citation type="submission" date="2020-08" db="EMBL/GenBank/DDBJ databases">
        <title>Genomic Encyclopedia of Type Strains, Phase IV (KMG-IV): sequencing the most valuable type-strain genomes for metagenomic binning, comparative biology and taxonomic classification.</title>
        <authorList>
            <person name="Goeker M."/>
        </authorList>
    </citation>
    <scope>NUCLEOTIDE SEQUENCE [LARGE SCALE GENOMIC DNA]</scope>
    <source>
        <strain evidence="6 7">DSM 100397</strain>
    </source>
</reference>
<accession>A0ABR6DP74</accession>
<organism evidence="6 7">
    <name type="scientific">Flavobacterium gossypii</name>
    <dbReference type="NCBI Taxonomy" id="1646119"/>
    <lineage>
        <taxon>Bacteria</taxon>
        <taxon>Pseudomonadati</taxon>
        <taxon>Bacteroidota</taxon>
        <taxon>Flavobacteriia</taxon>
        <taxon>Flavobacteriales</taxon>
        <taxon>Flavobacteriaceae</taxon>
        <taxon>Flavobacterium</taxon>
    </lineage>
</organism>
<dbReference type="Proteomes" id="UP000555003">
    <property type="component" value="Unassembled WGS sequence"/>
</dbReference>
<dbReference type="PROSITE" id="PS51747">
    <property type="entry name" value="CYT_DCMP_DEAMINASES_2"/>
    <property type="match status" value="1"/>
</dbReference>
<feature type="domain" description="CMP/dCMP-type deaminase" evidence="5">
    <location>
        <begin position="257"/>
        <end position="442"/>
    </location>
</feature>
<comment type="caution">
    <text evidence="6">The sequence shown here is derived from an EMBL/GenBank/DDBJ whole genome shotgun (WGS) entry which is preliminary data.</text>
</comment>
<keyword evidence="4" id="KW-0862">Zinc</keyword>
<dbReference type="RefSeq" id="WP_182493236.1">
    <property type="nucleotide sequence ID" value="NZ_JACJIS010000001.1"/>
</dbReference>
<dbReference type="InterPro" id="IPR002125">
    <property type="entry name" value="CMP_dCMP_dom"/>
</dbReference>
<evidence type="ECO:0000256" key="1">
    <source>
        <dbReference type="ARBA" id="ARBA00006576"/>
    </source>
</evidence>
<dbReference type="PANTHER" id="PTHR11086">
    <property type="entry name" value="DEOXYCYTIDYLATE DEAMINASE-RELATED"/>
    <property type="match status" value="1"/>
</dbReference>
<dbReference type="PROSITE" id="PS00903">
    <property type="entry name" value="CYT_DCMP_DEAMINASES_1"/>
    <property type="match status" value="1"/>
</dbReference>
<keyword evidence="3" id="KW-0378">Hydrolase</keyword>
<dbReference type="InterPro" id="IPR016192">
    <property type="entry name" value="APOBEC/CMP_deaminase_Zn-bd"/>
</dbReference>
<name>A0ABR6DP74_9FLAO</name>
<dbReference type="SUPFAM" id="SSF53927">
    <property type="entry name" value="Cytidine deaminase-like"/>
    <property type="match status" value="1"/>
</dbReference>
<evidence type="ECO:0000256" key="2">
    <source>
        <dbReference type="ARBA" id="ARBA00022723"/>
    </source>
</evidence>
<keyword evidence="2" id="KW-0479">Metal-binding</keyword>
<keyword evidence="7" id="KW-1185">Reference proteome</keyword>
<dbReference type="Gene3D" id="3.40.140.10">
    <property type="entry name" value="Cytidine Deaminase, domain 2"/>
    <property type="match status" value="1"/>
</dbReference>
<dbReference type="Gene3D" id="3.40.50.300">
    <property type="entry name" value="P-loop containing nucleotide triphosphate hydrolases"/>
    <property type="match status" value="1"/>
</dbReference>
<evidence type="ECO:0000256" key="4">
    <source>
        <dbReference type="ARBA" id="ARBA00022833"/>
    </source>
</evidence>
<dbReference type="InterPro" id="IPR016193">
    <property type="entry name" value="Cytidine_deaminase-like"/>
</dbReference>
<sequence length="525" mass="59953">MEQTKLEVIYQNENVKGKTTREKVKNTFTEELFLGICSPIGSMKDEVIASLAATLRETYNYDVEILKLSDYIDKYKINLYSQIQEKTKEFSELMYKIDEGNAIRKKYNNNSVLVELAIMDIYNNRVDEITKKDDGALPEAEDFISRRKCFIFNSIKNKEELLLLRQIYTDNFYEFSIFSPQAERRDNLKNKNLSQSEIKDIIDIDEYDNNKNGQNVRGTFTEGDFFLRVSKENLNKLDDKIKRYLHLIFESAIVTPTPEETAMYAAKSASGNSACLSRQVGAAITSESGELLSTGWNDVPKFGGNLYREGDLLDFRCNQSGICSNDEQKDLLVQSIMETLQEDAELNIFFNGVDGKRDVFKVNSFSSKLRNSKIKDLIEFSRSVHAEMHAIISGSQISGTKMVNGKLFTTTYPCHNCARHVIVAGIKEVYYIEPYKKSLGITLHDDAITEDETSKDKVRILIFDGVAPRKYLNFFTNFTERKNNGKIIVRDLMTIKPKVAKSLQALPTLETQAIHSLKECGLLKE</sequence>
<gene>
    <name evidence="6" type="ORF">GGR22_001624</name>
</gene>
<protein>
    <submittedName>
        <fullName evidence="6">Deoxycytidylate deaminase/uncharacterized protein YkvS</fullName>
    </submittedName>
</protein>
<dbReference type="NCBIfam" id="NF041025">
    <property type="entry name" value="antiphage_deaminase"/>
    <property type="match status" value="1"/>
</dbReference>